<proteinExistence type="predicted"/>
<reference evidence="2" key="1">
    <citation type="submission" date="2023-07" db="EMBL/GenBank/DDBJ databases">
        <title>Genomic Encyclopedia of Type Strains, Phase IV (KMG-IV): sequencing the most valuable type-strain genomes for metagenomic binning, comparative biology and taxonomic classification.</title>
        <authorList>
            <person name="Goeker M."/>
        </authorList>
    </citation>
    <scope>NUCLEOTIDE SEQUENCE</scope>
    <source>
        <strain evidence="2">DSM 23947</strain>
    </source>
</reference>
<feature type="transmembrane region" description="Helical" evidence="1">
    <location>
        <begin position="217"/>
        <end position="237"/>
    </location>
</feature>
<dbReference type="AlphaFoldDB" id="A0AAJ1WM20"/>
<evidence type="ECO:0000313" key="2">
    <source>
        <dbReference type="EMBL" id="MDQ0216856.1"/>
    </source>
</evidence>
<evidence type="ECO:0000313" key="3">
    <source>
        <dbReference type="Proteomes" id="UP001237207"/>
    </source>
</evidence>
<feature type="transmembrane region" description="Helical" evidence="1">
    <location>
        <begin position="187"/>
        <end position="205"/>
    </location>
</feature>
<evidence type="ECO:0000256" key="1">
    <source>
        <dbReference type="SAM" id="Phobius"/>
    </source>
</evidence>
<organism evidence="2 3">
    <name type="scientific">Oikeobacillus pervagus</name>
    <dbReference type="NCBI Taxonomy" id="1325931"/>
    <lineage>
        <taxon>Bacteria</taxon>
        <taxon>Bacillati</taxon>
        <taxon>Bacillota</taxon>
        <taxon>Bacilli</taxon>
        <taxon>Bacillales</taxon>
        <taxon>Bacillaceae</taxon>
        <taxon>Oikeobacillus</taxon>
    </lineage>
</organism>
<feature type="transmembrane region" description="Helical" evidence="1">
    <location>
        <begin position="59"/>
        <end position="79"/>
    </location>
</feature>
<dbReference type="GO" id="GO:0016020">
    <property type="term" value="C:membrane"/>
    <property type="evidence" value="ECO:0007669"/>
    <property type="project" value="InterPro"/>
</dbReference>
<protein>
    <submittedName>
        <fullName evidence="2">Uncharacterized protein</fullName>
    </submittedName>
</protein>
<comment type="caution">
    <text evidence="2">The sequence shown here is derived from an EMBL/GenBank/DDBJ whole genome shotgun (WGS) entry which is preliminary data.</text>
</comment>
<accession>A0AAJ1WM20</accession>
<dbReference type="Proteomes" id="UP001237207">
    <property type="component" value="Unassembled WGS sequence"/>
</dbReference>
<sequence length="326" mass="37468">MATGITISLPISDFIPESIIKWITTALITIILFLIFQYTKDAFYRRFYRLHLQHPLTSFANGTWVAGISVGILIVVHVFPSLTSIAKFFFIGNVVLWLLYILLVVRNFFVLSKVKEYRQHTNGILLLSCVSTQSIVLSGETLFGDWIPGGIFTFLIYFGFSFYLLSLLFMTRSILTKQIHNLADNWMNMNCIIHGALSITGYASIMTHATPNSFINGIWWTALILVLAIEGIEYIRMVQRVKRYGWRDGVFSYSRTQWARNFTLAMFLTFTLHFSPTAFHLLNRYIGAEYIVLLLILIEYILFLQHILAVIVLKSKGRVKDEGLTF</sequence>
<keyword evidence="1" id="KW-1133">Transmembrane helix</keyword>
<feature type="transmembrane region" description="Helical" evidence="1">
    <location>
        <begin position="19"/>
        <end position="38"/>
    </location>
</feature>
<feature type="transmembrane region" description="Helical" evidence="1">
    <location>
        <begin position="85"/>
        <end position="109"/>
    </location>
</feature>
<dbReference type="Pfam" id="PF03595">
    <property type="entry name" value="SLAC1"/>
    <property type="match status" value="1"/>
</dbReference>
<feature type="transmembrane region" description="Helical" evidence="1">
    <location>
        <begin position="258"/>
        <end position="279"/>
    </location>
</feature>
<feature type="transmembrane region" description="Helical" evidence="1">
    <location>
        <begin position="121"/>
        <end position="139"/>
    </location>
</feature>
<dbReference type="EMBL" id="JAUSUC010000088">
    <property type="protein sequence ID" value="MDQ0216856.1"/>
    <property type="molecule type" value="Genomic_DNA"/>
</dbReference>
<gene>
    <name evidence="2" type="ORF">J2S13_003354</name>
</gene>
<feature type="transmembrane region" description="Helical" evidence="1">
    <location>
        <begin position="151"/>
        <end position="175"/>
    </location>
</feature>
<keyword evidence="3" id="KW-1185">Reference proteome</keyword>
<keyword evidence="1" id="KW-0812">Transmembrane</keyword>
<name>A0AAJ1WM20_9BACI</name>
<keyword evidence="1" id="KW-0472">Membrane</keyword>
<dbReference type="InterPro" id="IPR004695">
    <property type="entry name" value="SLAC1/Mae1/Ssu1/TehA"/>
</dbReference>
<feature type="transmembrane region" description="Helical" evidence="1">
    <location>
        <begin position="291"/>
        <end position="313"/>
    </location>
</feature>
<dbReference type="GO" id="GO:0055085">
    <property type="term" value="P:transmembrane transport"/>
    <property type="evidence" value="ECO:0007669"/>
    <property type="project" value="InterPro"/>
</dbReference>